<keyword evidence="1" id="KW-0472">Membrane</keyword>
<proteinExistence type="predicted"/>
<name>A0A1I4PLQ9_9FIRM</name>
<gene>
    <name evidence="2" type="ORF">SAMN04490355_10673</name>
</gene>
<dbReference type="RefSeq" id="WP_090943549.1">
    <property type="nucleotide sequence ID" value="NZ_FOTS01000067.1"/>
</dbReference>
<keyword evidence="3" id="KW-1185">Reference proteome</keyword>
<organism evidence="2 3">
    <name type="scientific">Pelosinus propionicus DSM 13327</name>
    <dbReference type="NCBI Taxonomy" id="1123291"/>
    <lineage>
        <taxon>Bacteria</taxon>
        <taxon>Bacillati</taxon>
        <taxon>Bacillota</taxon>
        <taxon>Negativicutes</taxon>
        <taxon>Selenomonadales</taxon>
        <taxon>Sporomusaceae</taxon>
        <taxon>Pelosinus</taxon>
    </lineage>
</organism>
<reference evidence="3" key="1">
    <citation type="submission" date="2016-10" db="EMBL/GenBank/DDBJ databases">
        <authorList>
            <person name="Varghese N."/>
            <person name="Submissions S."/>
        </authorList>
    </citation>
    <scope>NUCLEOTIDE SEQUENCE [LARGE SCALE GENOMIC DNA]</scope>
    <source>
        <strain evidence="3">DSM 13327</strain>
    </source>
</reference>
<feature type="transmembrane region" description="Helical" evidence="1">
    <location>
        <begin position="20"/>
        <end position="39"/>
    </location>
</feature>
<dbReference type="Proteomes" id="UP000199520">
    <property type="component" value="Unassembled WGS sequence"/>
</dbReference>
<dbReference type="AlphaFoldDB" id="A0A1I4PLQ9"/>
<evidence type="ECO:0000256" key="1">
    <source>
        <dbReference type="SAM" id="Phobius"/>
    </source>
</evidence>
<protein>
    <submittedName>
        <fullName evidence="2">Uncharacterized protein</fullName>
    </submittedName>
</protein>
<keyword evidence="1" id="KW-0812">Transmembrane</keyword>
<dbReference type="EMBL" id="FOTS01000067">
    <property type="protein sequence ID" value="SFM28781.1"/>
    <property type="molecule type" value="Genomic_DNA"/>
</dbReference>
<keyword evidence="1" id="KW-1133">Transmembrane helix</keyword>
<sequence>MAVLWQALSNLMNNYPKWSLFILAMSAIAVVFGSTAYVYSSSVSAKEYINEKIQGKITKPVALYTSADQETLEKLTEVQNSISKLQQSLTNNSINKEQSAISGINDVDIKKWEISVVTGNKYNLKVKDKVIICNKTYGEHSPSAIFYVTAESPKRNDTSPEICMNQDSALAIDIPDPKFIGKFPVTIKKIELPTDKQ</sequence>
<evidence type="ECO:0000313" key="3">
    <source>
        <dbReference type="Proteomes" id="UP000199520"/>
    </source>
</evidence>
<accession>A0A1I4PLQ9</accession>
<evidence type="ECO:0000313" key="2">
    <source>
        <dbReference type="EMBL" id="SFM28781.1"/>
    </source>
</evidence>